<evidence type="ECO:0000259" key="4">
    <source>
        <dbReference type="PROSITE" id="PS50949"/>
    </source>
</evidence>
<dbReference type="PANTHER" id="PTHR43537">
    <property type="entry name" value="TRANSCRIPTIONAL REGULATOR, GNTR FAMILY"/>
    <property type="match status" value="1"/>
</dbReference>
<evidence type="ECO:0000256" key="2">
    <source>
        <dbReference type="ARBA" id="ARBA00023125"/>
    </source>
</evidence>
<dbReference type="InterPro" id="IPR000524">
    <property type="entry name" value="Tscrpt_reg_HTH_GntR"/>
</dbReference>
<dbReference type="Gene3D" id="1.20.120.530">
    <property type="entry name" value="GntR ligand-binding domain-like"/>
    <property type="match status" value="1"/>
</dbReference>
<dbReference type="SMART" id="SM00345">
    <property type="entry name" value="HTH_GNTR"/>
    <property type="match status" value="1"/>
</dbReference>
<organism evidence="5 6">
    <name type="scientific">Pseudonocardia kunmingensis</name>
    <dbReference type="NCBI Taxonomy" id="630975"/>
    <lineage>
        <taxon>Bacteria</taxon>
        <taxon>Bacillati</taxon>
        <taxon>Actinomycetota</taxon>
        <taxon>Actinomycetes</taxon>
        <taxon>Pseudonocardiales</taxon>
        <taxon>Pseudonocardiaceae</taxon>
        <taxon>Pseudonocardia</taxon>
    </lineage>
</organism>
<dbReference type="InterPro" id="IPR036388">
    <property type="entry name" value="WH-like_DNA-bd_sf"/>
</dbReference>
<dbReference type="PROSITE" id="PS50949">
    <property type="entry name" value="HTH_GNTR"/>
    <property type="match status" value="1"/>
</dbReference>
<dbReference type="InterPro" id="IPR011711">
    <property type="entry name" value="GntR_C"/>
</dbReference>
<dbReference type="SMART" id="SM00895">
    <property type="entry name" value="FCD"/>
    <property type="match status" value="1"/>
</dbReference>
<dbReference type="Pfam" id="PF07729">
    <property type="entry name" value="FCD"/>
    <property type="match status" value="1"/>
</dbReference>
<dbReference type="RefSeq" id="WP_170231249.1">
    <property type="nucleotide sequence ID" value="NZ_VFPA01000001.1"/>
</dbReference>
<dbReference type="CDD" id="cd07377">
    <property type="entry name" value="WHTH_GntR"/>
    <property type="match status" value="1"/>
</dbReference>
<evidence type="ECO:0000313" key="5">
    <source>
        <dbReference type="EMBL" id="TQM15073.1"/>
    </source>
</evidence>
<feature type="domain" description="HTH gntR-type" evidence="4">
    <location>
        <begin position="10"/>
        <end position="77"/>
    </location>
</feature>
<dbReference type="AlphaFoldDB" id="A0A543E0F0"/>
<dbReference type="InterPro" id="IPR008920">
    <property type="entry name" value="TF_FadR/GntR_C"/>
</dbReference>
<protein>
    <submittedName>
        <fullName evidence="5">DNA-binding GntR family transcriptional regulator</fullName>
    </submittedName>
</protein>
<dbReference type="InterPro" id="IPR036390">
    <property type="entry name" value="WH_DNA-bd_sf"/>
</dbReference>
<dbReference type="SUPFAM" id="SSF46785">
    <property type="entry name" value="Winged helix' DNA-binding domain"/>
    <property type="match status" value="1"/>
</dbReference>
<keyword evidence="1" id="KW-0805">Transcription regulation</keyword>
<gene>
    <name evidence="5" type="ORF">FB558_1854</name>
</gene>
<proteinExistence type="predicted"/>
<dbReference type="Gene3D" id="1.10.10.10">
    <property type="entry name" value="Winged helix-like DNA-binding domain superfamily/Winged helix DNA-binding domain"/>
    <property type="match status" value="1"/>
</dbReference>
<evidence type="ECO:0000256" key="3">
    <source>
        <dbReference type="ARBA" id="ARBA00023163"/>
    </source>
</evidence>
<reference evidence="5 6" key="1">
    <citation type="submission" date="2019-06" db="EMBL/GenBank/DDBJ databases">
        <title>Sequencing the genomes of 1000 actinobacteria strains.</title>
        <authorList>
            <person name="Klenk H.-P."/>
        </authorList>
    </citation>
    <scope>NUCLEOTIDE SEQUENCE [LARGE SCALE GENOMIC DNA]</scope>
    <source>
        <strain evidence="5 6">DSM 45301</strain>
    </source>
</reference>
<name>A0A543E0F0_9PSEU</name>
<evidence type="ECO:0000256" key="1">
    <source>
        <dbReference type="ARBA" id="ARBA00023015"/>
    </source>
</evidence>
<keyword evidence="2 5" id="KW-0238">DNA-binding</keyword>
<dbReference type="EMBL" id="VFPA01000001">
    <property type="protein sequence ID" value="TQM15073.1"/>
    <property type="molecule type" value="Genomic_DNA"/>
</dbReference>
<dbReference type="PANTHER" id="PTHR43537:SF24">
    <property type="entry name" value="GLUCONATE OPERON TRANSCRIPTIONAL REPRESSOR"/>
    <property type="match status" value="1"/>
</dbReference>
<accession>A0A543E0F0</accession>
<dbReference type="PRINTS" id="PR00035">
    <property type="entry name" value="HTHGNTR"/>
</dbReference>
<dbReference type="Proteomes" id="UP000315677">
    <property type="component" value="Unassembled WGS sequence"/>
</dbReference>
<dbReference type="GO" id="GO:0003677">
    <property type="term" value="F:DNA binding"/>
    <property type="evidence" value="ECO:0007669"/>
    <property type="project" value="UniProtKB-KW"/>
</dbReference>
<dbReference type="GO" id="GO:0003700">
    <property type="term" value="F:DNA-binding transcription factor activity"/>
    <property type="evidence" value="ECO:0007669"/>
    <property type="project" value="InterPro"/>
</dbReference>
<sequence length="226" mass="25585">MTPLRPIESVALGDRTFETLRLAIINGDLVPGEPLRDRQLAEALQVSRTPVREALHRLEAAGLVEPRGRAGWEVSPFTEQDVHEIFQMRMLLEPAGIDQLARDRDDEVIARIAGFFDDFSHPVPVGRYPEYFARDHAFHNLIVACSGNRRLRRTYAVMQNHIDRGRHFLTTAAAGRADETLDEHLAVALAIRDRDFAAARRELLHHLRTGEELMIETLRARATSGQ</sequence>
<comment type="caution">
    <text evidence="5">The sequence shown here is derived from an EMBL/GenBank/DDBJ whole genome shotgun (WGS) entry which is preliminary data.</text>
</comment>
<dbReference type="Pfam" id="PF00392">
    <property type="entry name" value="GntR"/>
    <property type="match status" value="1"/>
</dbReference>
<keyword evidence="6" id="KW-1185">Reference proteome</keyword>
<dbReference type="SUPFAM" id="SSF48008">
    <property type="entry name" value="GntR ligand-binding domain-like"/>
    <property type="match status" value="1"/>
</dbReference>
<evidence type="ECO:0000313" key="6">
    <source>
        <dbReference type="Proteomes" id="UP000315677"/>
    </source>
</evidence>
<keyword evidence="3" id="KW-0804">Transcription</keyword>